<evidence type="ECO:0000313" key="10">
    <source>
        <dbReference type="Proteomes" id="UP000031368"/>
    </source>
</evidence>
<evidence type="ECO:0000256" key="1">
    <source>
        <dbReference type="ARBA" id="ARBA00004202"/>
    </source>
</evidence>
<gene>
    <name evidence="9" type="primary">nrtCD</name>
    <name evidence="9" type="ORF">RGR602_PC01446</name>
</gene>
<keyword evidence="5" id="KW-0547">Nucleotide-binding</keyword>
<dbReference type="RefSeq" id="WP_040115680.1">
    <property type="nucleotide sequence ID" value="NZ_CP006880.1"/>
</dbReference>
<dbReference type="InterPro" id="IPR003439">
    <property type="entry name" value="ABC_transporter-like_ATP-bd"/>
</dbReference>
<proteinExistence type="inferred from homology"/>
<feature type="domain" description="ABC transporter" evidence="8">
    <location>
        <begin position="5"/>
        <end position="239"/>
    </location>
</feature>
<dbReference type="PROSITE" id="PS50893">
    <property type="entry name" value="ABC_TRANSPORTER_2"/>
    <property type="match status" value="1"/>
</dbReference>
<evidence type="ECO:0000313" key="9">
    <source>
        <dbReference type="EMBL" id="AJD45472.1"/>
    </source>
</evidence>
<dbReference type="Gene3D" id="3.40.50.300">
    <property type="entry name" value="P-loop containing nucleotide triphosphate hydrolases"/>
    <property type="match status" value="1"/>
</dbReference>
<reference evidence="9 10" key="1">
    <citation type="submission" date="2013-11" db="EMBL/GenBank/DDBJ databases">
        <title>Complete genome sequence of Rhizobium gallicum bv. gallicum R602.</title>
        <authorList>
            <person name="Bustos P."/>
            <person name="Santamaria R.I."/>
            <person name="Lozano L."/>
            <person name="Acosta J.L."/>
            <person name="Ormeno-Orrillo E."/>
            <person name="Rogel M.A."/>
            <person name="Romero D."/>
            <person name="Cevallos M.A."/>
            <person name="Martinez-Romero E."/>
            <person name="Gonzalez V."/>
        </authorList>
    </citation>
    <scope>NUCLEOTIDE SEQUENCE [LARGE SCALE GENOMIC DNA]</scope>
    <source>
        <strain evidence="9 10">R602</strain>
        <plasmid evidence="9 10">pRgalR602c</plasmid>
    </source>
</reference>
<sequence length="265" mass="29393">MTAYLKLDHIDKHFDRAGTRAEVLKGINLTIARGEFVSIIGHSGCGKSTLLNLIAGLTPVSAGAVLLENREVNAPGPERAVVFQNHSLLPWLTVYENVNLAVSKVFSSSKSRAERHEWVMANLDLVQMAHAKDKRPSEISGGMKQRVGIARALSMEPKILLLDEPFGALDALTRAHLQDAVMDIHARLGNTMVMITHDVDEAVLLSDRIVMMTNGPAARIGEILDVPIEKPRNRIELSSDRTYLKCREAVLKFLYERHRFVEAAE</sequence>
<comment type="similarity">
    <text evidence="2">Belongs to the ABC transporter superfamily.</text>
</comment>
<comment type="subcellular location">
    <subcellularLocation>
        <location evidence="1">Cell membrane</location>
        <topology evidence="1">Peripheral membrane protein</topology>
    </subcellularLocation>
</comment>
<dbReference type="GO" id="GO:0005524">
    <property type="term" value="F:ATP binding"/>
    <property type="evidence" value="ECO:0007669"/>
    <property type="project" value="UniProtKB-KW"/>
</dbReference>
<evidence type="ECO:0000256" key="4">
    <source>
        <dbReference type="ARBA" id="ARBA00022475"/>
    </source>
</evidence>
<evidence type="ECO:0000259" key="8">
    <source>
        <dbReference type="PROSITE" id="PS50893"/>
    </source>
</evidence>
<dbReference type="AlphaFoldDB" id="A0A0B4XGC0"/>
<keyword evidence="4" id="KW-1003">Cell membrane</keyword>
<evidence type="ECO:0000256" key="6">
    <source>
        <dbReference type="ARBA" id="ARBA00022840"/>
    </source>
</evidence>
<evidence type="ECO:0000256" key="2">
    <source>
        <dbReference type="ARBA" id="ARBA00005417"/>
    </source>
</evidence>
<dbReference type="PANTHER" id="PTHR42788">
    <property type="entry name" value="TAURINE IMPORT ATP-BINDING PROTEIN-RELATED"/>
    <property type="match status" value="1"/>
</dbReference>
<evidence type="ECO:0000256" key="3">
    <source>
        <dbReference type="ARBA" id="ARBA00022448"/>
    </source>
</evidence>
<protein>
    <submittedName>
        <fullName evidence="9">Nitrate ABC transporter ATP-binding protein NrtCD</fullName>
    </submittedName>
</protein>
<dbReference type="Pfam" id="PF00005">
    <property type="entry name" value="ABC_tran"/>
    <property type="match status" value="1"/>
</dbReference>
<accession>A0A0B4XGC0</accession>
<dbReference type="EMBL" id="CP006880">
    <property type="protein sequence ID" value="AJD45472.1"/>
    <property type="molecule type" value="Genomic_DNA"/>
</dbReference>
<geneLocation type="plasmid" evidence="9 10">
    <name>pRgalR602c</name>
</geneLocation>
<dbReference type="PANTHER" id="PTHR42788:SF7">
    <property type="entry name" value="NITRATE ABC TRANSPORTER ATP-BINDING PROTEIN"/>
    <property type="match status" value="1"/>
</dbReference>
<dbReference type="GO" id="GO:0005886">
    <property type="term" value="C:plasma membrane"/>
    <property type="evidence" value="ECO:0007669"/>
    <property type="project" value="UniProtKB-SubCell"/>
</dbReference>
<dbReference type="NCBIfam" id="TIGR01184">
    <property type="entry name" value="ntrCD"/>
    <property type="match status" value="1"/>
</dbReference>
<keyword evidence="9" id="KW-0614">Plasmid</keyword>
<name>A0A0B4XGC0_9HYPH</name>
<keyword evidence="3" id="KW-0813">Transport</keyword>
<dbReference type="GO" id="GO:0015112">
    <property type="term" value="F:nitrate transmembrane transporter activity"/>
    <property type="evidence" value="ECO:0007669"/>
    <property type="project" value="InterPro"/>
</dbReference>
<evidence type="ECO:0000256" key="7">
    <source>
        <dbReference type="ARBA" id="ARBA00023136"/>
    </source>
</evidence>
<dbReference type="SMART" id="SM00382">
    <property type="entry name" value="AAA"/>
    <property type="match status" value="1"/>
</dbReference>
<dbReference type="HOGENOM" id="CLU_000604_1_22_5"/>
<dbReference type="SUPFAM" id="SSF52540">
    <property type="entry name" value="P-loop containing nucleoside triphosphate hydrolases"/>
    <property type="match status" value="1"/>
</dbReference>
<dbReference type="Proteomes" id="UP000031368">
    <property type="component" value="Plasmid pRgalR602c"/>
</dbReference>
<dbReference type="PROSITE" id="PS00211">
    <property type="entry name" value="ABC_TRANSPORTER_1"/>
    <property type="match status" value="1"/>
</dbReference>
<dbReference type="InterPro" id="IPR017871">
    <property type="entry name" value="ABC_transporter-like_CS"/>
</dbReference>
<keyword evidence="6 9" id="KW-0067">ATP-binding</keyword>
<keyword evidence="7" id="KW-0472">Membrane</keyword>
<dbReference type="KEGG" id="rga:RGR602_PC01446"/>
<keyword evidence="10" id="KW-1185">Reference proteome</keyword>
<dbReference type="InterPro" id="IPR005890">
    <property type="entry name" value="NO3_transporter_ATP-bd-like"/>
</dbReference>
<dbReference type="GO" id="GO:0016887">
    <property type="term" value="F:ATP hydrolysis activity"/>
    <property type="evidence" value="ECO:0007669"/>
    <property type="project" value="InterPro"/>
</dbReference>
<evidence type="ECO:0000256" key="5">
    <source>
        <dbReference type="ARBA" id="ARBA00022741"/>
    </source>
</evidence>
<dbReference type="CDD" id="cd03293">
    <property type="entry name" value="ABC_NrtD_SsuB_transporters"/>
    <property type="match status" value="1"/>
</dbReference>
<organism evidence="9 10">
    <name type="scientific">Rhizobium gallicum bv. gallicum R602sp</name>
    <dbReference type="NCBI Taxonomy" id="1041138"/>
    <lineage>
        <taxon>Bacteria</taxon>
        <taxon>Pseudomonadati</taxon>
        <taxon>Pseudomonadota</taxon>
        <taxon>Alphaproteobacteria</taxon>
        <taxon>Hyphomicrobiales</taxon>
        <taxon>Rhizobiaceae</taxon>
        <taxon>Rhizobium/Agrobacterium group</taxon>
        <taxon>Rhizobium</taxon>
    </lineage>
</organism>
<dbReference type="InterPro" id="IPR027417">
    <property type="entry name" value="P-loop_NTPase"/>
</dbReference>
<dbReference type="InterPro" id="IPR050166">
    <property type="entry name" value="ABC_transporter_ATP-bind"/>
</dbReference>
<dbReference type="InterPro" id="IPR003593">
    <property type="entry name" value="AAA+_ATPase"/>
</dbReference>